<reference evidence="2" key="1">
    <citation type="submission" date="2023-09" db="EMBL/GenBank/DDBJ databases">
        <authorList>
            <person name="Li S."/>
            <person name="Li X."/>
            <person name="Zhang C."/>
            <person name="Zhao Z."/>
        </authorList>
    </citation>
    <scope>NUCLEOTIDE SEQUENCE [LARGE SCALE GENOMIC DNA]</scope>
    <source>
        <strain evidence="2">SQ149</strain>
    </source>
</reference>
<sequence>MKPNNKNTSSSLTKNTEKQLVRLLTDICEQHKFITHGFNWLTHTLDNKSRMTSLQVICVFEDQQALNQATLTKQTDQLRDDILIALQTLNINISAADKLVKFGIEEHYQGYQ</sequence>
<evidence type="ECO:0000313" key="2">
    <source>
        <dbReference type="Proteomes" id="UP001258994"/>
    </source>
</evidence>
<evidence type="ECO:0008006" key="3">
    <source>
        <dbReference type="Google" id="ProtNLM"/>
    </source>
</evidence>
<dbReference type="EMBL" id="CP134145">
    <property type="protein sequence ID" value="WNC73282.1"/>
    <property type="molecule type" value="Genomic_DNA"/>
</dbReference>
<accession>A0ABY9TWV1</accession>
<name>A0ABY9TWV1_9GAMM</name>
<proteinExistence type="predicted"/>
<evidence type="ECO:0000313" key="1">
    <source>
        <dbReference type="EMBL" id="WNC73282.1"/>
    </source>
</evidence>
<organism evidence="1 2">
    <name type="scientific">Thalassotalea psychrophila</name>
    <dbReference type="NCBI Taxonomy" id="3065647"/>
    <lineage>
        <taxon>Bacteria</taxon>
        <taxon>Pseudomonadati</taxon>
        <taxon>Pseudomonadota</taxon>
        <taxon>Gammaproteobacteria</taxon>
        <taxon>Alteromonadales</taxon>
        <taxon>Colwelliaceae</taxon>
        <taxon>Thalassotalea</taxon>
    </lineage>
</organism>
<dbReference type="Proteomes" id="UP001258994">
    <property type="component" value="Chromosome"/>
</dbReference>
<dbReference type="RefSeq" id="WP_348392394.1">
    <property type="nucleotide sequence ID" value="NZ_CP134145.1"/>
</dbReference>
<gene>
    <name evidence="1" type="ORF">RGQ13_04635</name>
</gene>
<protein>
    <recommendedName>
        <fullName evidence="3">Fis family transcriptional regulator</fullName>
    </recommendedName>
</protein>
<keyword evidence="2" id="KW-1185">Reference proteome</keyword>